<protein>
    <submittedName>
        <fullName evidence="1">Interferon-induced very large GTPase 1-like protein</fullName>
    </submittedName>
</protein>
<accession>A0ABQ9DW30</accession>
<comment type="caution">
    <text evidence="1">The sequence shown here is derived from an EMBL/GenBank/DDBJ whole genome shotgun (WGS) entry which is preliminary data.</text>
</comment>
<sequence length="105" mass="12337">MIDICSSLVASDCRFLIGGDKWIPYKTYRDAGPPYSTWNILPDPSMRVYWKWFVSHFSTELETLYNGKFQGRGEIPEAWRRISKQEALDNLDKDSFTSSFLQRIF</sequence>
<dbReference type="PANTHER" id="PTHR14819:SF5">
    <property type="entry name" value="INTERFERON-INDUCED VERY LARGE GTPASE 1"/>
    <property type="match status" value="1"/>
</dbReference>
<evidence type="ECO:0000313" key="1">
    <source>
        <dbReference type="EMBL" id="KAJ7428711.1"/>
    </source>
</evidence>
<dbReference type="Proteomes" id="UP001145742">
    <property type="component" value="Unassembled WGS sequence"/>
</dbReference>
<dbReference type="PANTHER" id="PTHR14819">
    <property type="entry name" value="GTP-BINDING"/>
    <property type="match status" value="1"/>
</dbReference>
<gene>
    <name evidence="1" type="ORF">WISP_00933</name>
</gene>
<organism evidence="1 2">
    <name type="scientific">Willisornis vidua</name>
    <name type="common">Xingu scale-backed antbird</name>
    <dbReference type="NCBI Taxonomy" id="1566151"/>
    <lineage>
        <taxon>Eukaryota</taxon>
        <taxon>Metazoa</taxon>
        <taxon>Chordata</taxon>
        <taxon>Craniata</taxon>
        <taxon>Vertebrata</taxon>
        <taxon>Euteleostomi</taxon>
        <taxon>Archelosauria</taxon>
        <taxon>Archosauria</taxon>
        <taxon>Dinosauria</taxon>
        <taxon>Saurischia</taxon>
        <taxon>Theropoda</taxon>
        <taxon>Coelurosauria</taxon>
        <taxon>Aves</taxon>
        <taxon>Neognathae</taxon>
        <taxon>Neoaves</taxon>
        <taxon>Telluraves</taxon>
        <taxon>Australaves</taxon>
        <taxon>Passeriformes</taxon>
        <taxon>Thamnophilidae</taxon>
        <taxon>Willisornis</taxon>
    </lineage>
</organism>
<reference evidence="1" key="1">
    <citation type="submission" date="2019-10" db="EMBL/GenBank/DDBJ databases">
        <authorList>
            <person name="Soares A.E.R."/>
            <person name="Aleixo A."/>
            <person name="Schneider P."/>
            <person name="Miyaki C.Y."/>
            <person name="Schneider M.P."/>
            <person name="Mello C."/>
            <person name="Vasconcelos A.T.R."/>
        </authorList>
    </citation>
    <scope>NUCLEOTIDE SEQUENCE</scope>
    <source>
        <tissue evidence="1">Muscle</tissue>
    </source>
</reference>
<keyword evidence="2" id="KW-1185">Reference proteome</keyword>
<evidence type="ECO:0000313" key="2">
    <source>
        <dbReference type="Proteomes" id="UP001145742"/>
    </source>
</evidence>
<dbReference type="EMBL" id="WHWB01019282">
    <property type="protein sequence ID" value="KAJ7428711.1"/>
    <property type="molecule type" value="Genomic_DNA"/>
</dbReference>
<dbReference type="InterPro" id="IPR052986">
    <property type="entry name" value="VLIG_GTPase"/>
</dbReference>
<proteinExistence type="predicted"/>
<name>A0ABQ9DW30_9PASS</name>